<dbReference type="Gene3D" id="2.60.120.10">
    <property type="entry name" value="Jelly Rolls"/>
    <property type="match status" value="1"/>
</dbReference>
<evidence type="ECO:0000256" key="4">
    <source>
        <dbReference type="ARBA" id="ARBA00023163"/>
    </source>
</evidence>
<dbReference type="SUPFAM" id="SSF51182">
    <property type="entry name" value="RmlC-like cupins"/>
    <property type="match status" value="1"/>
</dbReference>
<dbReference type="Gene3D" id="1.10.10.60">
    <property type="entry name" value="Homeodomain-like"/>
    <property type="match status" value="2"/>
</dbReference>
<dbReference type="InterPro" id="IPR020449">
    <property type="entry name" value="Tscrpt_reg_AraC-type_HTH"/>
</dbReference>
<organism evidence="6 7">
    <name type="scientific">Paracoccus yeei</name>
    <dbReference type="NCBI Taxonomy" id="147645"/>
    <lineage>
        <taxon>Bacteria</taxon>
        <taxon>Pseudomonadati</taxon>
        <taxon>Pseudomonadota</taxon>
        <taxon>Alphaproteobacteria</taxon>
        <taxon>Rhodobacterales</taxon>
        <taxon>Paracoccaceae</taxon>
        <taxon>Paracoccus</taxon>
    </lineage>
</organism>
<dbReference type="SUPFAM" id="SSF46689">
    <property type="entry name" value="Homeodomain-like"/>
    <property type="match status" value="2"/>
</dbReference>
<dbReference type="SMART" id="SM00342">
    <property type="entry name" value="HTH_ARAC"/>
    <property type="match status" value="1"/>
</dbReference>
<geneLocation type="plasmid" evidence="6 7">
    <name>unnamed4</name>
</geneLocation>
<dbReference type="Pfam" id="PF02311">
    <property type="entry name" value="AraC_binding"/>
    <property type="match status" value="1"/>
</dbReference>
<dbReference type="CDD" id="cd06124">
    <property type="entry name" value="cupin_NimR-like_N"/>
    <property type="match status" value="1"/>
</dbReference>
<dbReference type="InterPro" id="IPR018062">
    <property type="entry name" value="HTH_AraC-typ_CS"/>
</dbReference>
<dbReference type="Pfam" id="PF12833">
    <property type="entry name" value="HTH_18"/>
    <property type="match status" value="1"/>
</dbReference>
<dbReference type="PROSITE" id="PS01124">
    <property type="entry name" value="HTH_ARAC_FAMILY_2"/>
    <property type="match status" value="1"/>
</dbReference>
<evidence type="ECO:0000259" key="5">
    <source>
        <dbReference type="PROSITE" id="PS01124"/>
    </source>
</evidence>
<dbReference type="EMBL" id="CP020444">
    <property type="protein sequence ID" value="ARC38881.1"/>
    <property type="molecule type" value="Genomic_DNA"/>
</dbReference>
<sequence length="263" mass="29768">MFNKSEDREDYQRTHALLAVMARNLPNGYLIQKHHHRRSQLIYGTTGSIVVSTAQGHWVVPPQRAVWIPAGTTHEMRTAGAVKMRTVYVEPDARPDLPSKCQVMLVRPLLRELIKVAARFPIDCEKSCRDERVIELILDELLPLDVQPLHLPWPNDSRAKRACELMTEDLSETVDMRQIGVLAGASKRTLERLFPQETGLSCAQWRRQAKLLHALELLANNNSVSFVAEAVGYESVSAFSSLFRLQFGATPSKYFGIAPWDPR</sequence>
<keyword evidence="7" id="KW-1185">Reference proteome</keyword>
<dbReference type="AlphaFoldDB" id="A0A1V0GYJ0"/>
<keyword evidence="6" id="KW-0614">Plasmid</keyword>
<accession>A0A1V0GYJ0</accession>
<dbReference type="RefSeq" id="WP_080623154.1">
    <property type="nucleotide sequence ID" value="NZ_CAWMZI010000005.1"/>
</dbReference>
<dbReference type="Proteomes" id="UP000191257">
    <property type="component" value="Plasmid unnamed4"/>
</dbReference>
<feature type="domain" description="HTH araC/xylS-type" evidence="5">
    <location>
        <begin position="160"/>
        <end position="257"/>
    </location>
</feature>
<name>A0A1V0GYJ0_9RHOB</name>
<proteinExistence type="predicted"/>
<protein>
    <submittedName>
        <fullName evidence="6">AraC family transcriptional regulator</fullName>
    </submittedName>
</protein>
<dbReference type="InterPro" id="IPR009057">
    <property type="entry name" value="Homeodomain-like_sf"/>
</dbReference>
<dbReference type="KEGG" id="pye:A6J80_21535"/>
<dbReference type="InterPro" id="IPR014710">
    <property type="entry name" value="RmlC-like_jellyroll"/>
</dbReference>
<evidence type="ECO:0000256" key="1">
    <source>
        <dbReference type="ARBA" id="ARBA00023015"/>
    </source>
</evidence>
<dbReference type="GO" id="GO:0043565">
    <property type="term" value="F:sequence-specific DNA binding"/>
    <property type="evidence" value="ECO:0007669"/>
    <property type="project" value="InterPro"/>
</dbReference>
<keyword evidence="3" id="KW-0010">Activator</keyword>
<dbReference type="PROSITE" id="PS00041">
    <property type="entry name" value="HTH_ARAC_FAMILY_1"/>
    <property type="match status" value="1"/>
</dbReference>
<keyword evidence="4" id="KW-0804">Transcription</keyword>
<gene>
    <name evidence="6" type="ORF">A6J80_21535</name>
</gene>
<dbReference type="InterPro" id="IPR003313">
    <property type="entry name" value="AraC-bd"/>
</dbReference>
<evidence type="ECO:0000256" key="3">
    <source>
        <dbReference type="ARBA" id="ARBA00023159"/>
    </source>
</evidence>
<keyword evidence="2" id="KW-0238">DNA-binding</keyword>
<keyword evidence="1" id="KW-0805">Transcription regulation</keyword>
<dbReference type="InterPro" id="IPR011051">
    <property type="entry name" value="RmlC_Cupin_sf"/>
</dbReference>
<dbReference type="PRINTS" id="PR00032">
    <property type="entry name" value="HTHARAC"/>
</dbReference>
<evidence type="ECO:0000256" key="2">
    <source>
        <dbReference type="ARBA" id="ARBA00023125"/>
    </source>
</evidence>
<evidence type="ECO:0000313" key="7">
    <source>
        <dbReference type="Proteomes" id="UP000191257"/>
    </source>
</evidence>
<evidence type="ECO:0000313" key="6">
    <source>
        <dbReference type="EMBL" id="ARC38881.1"/>
    </source>
</evidence>
<dbReference type="PANTHER" id="PTHR11019">
    <property type="entry name" value="HTH-TYPE TRANSCRIPTIONAL REGULATOR NIMR"/>
    <property type="match status" value="1"/>
</dbReference>
<dbReference type="GO" id="GO:0003700">
    <property type="term" value="F:DNA-binding transcription factor activity"/>
    <property type="evidence" value="ECO:0007669"/>
    <property type="project" value="InterPro"/>
</dbReference>
<dbReference type="InterPro" id="IPR018060">
    <property type="entry name" value="HTH_AraC"/>
</dbReference>
<reference evidence="6" key="1">
    <citation type="submission" date="2017-12" db="EMBL/GenBank/DDBJ databases">
        <title>FDA dAtabase for Regulatory Grade micrObial Sequences (FDA-ARGOS): Supporting development and validation of Infectious Disease Dx tests.</title>
        <authorList>
            <person name="Campos J."/>
            <person name="Goldberg B."/>
            <person name="Tallon L."/>
            <person name="Sadzewicz L."/>
            <person name="Sengamalay N."/>
            <person name="Ott S."/>
            <person name="Godinez A."/>
            <person name="Nagaraj S."/>
            <person name="Vyas G."/>
            <person name="Aluvathingal J."/>
            <person name="Nadendla S."/>
            <person name="Geyer C."/>
            <person name="Nandy P."/>
            <person name="Hobson J."/>
            <person name="Sichtig H."/>
        </authorList>
    </citation>
    <scope>NUCLEOTIDE SEQUENCE</scope>
    <source>
        <strain evidence="6">FDAARGOS_252</strain>
        <plasmid evidence="6">unnamed4</plasmid>
    </source>
</reference>
<dbReference type="PANTHER" id="PTHR11019:SF159">
    <property type="entry name" value="TRANSCRIPTIONAL REGULATOR-RELATED"/>
    <property type="match status" value="1"/>
</dbReference>